<feature type="domain" description="Peptide methionine sulphoxide reductase MsrA" evidence="6">
    <location>
        <begin position="56"/>
        <end position="208"/>
    </location>
</feature>
<organism evidence="7 8">
    <name type="scientific">Gloeothece verrucosa (strain PCC 7822)</name>
    <name type="common">Cyanothece sp. (strain PCC 7822)</name>
    <dbReference type="NCBI Taxonomy" id="497965"/>
    <lineage>
        <taxon>Bacteria</taxon>
        <taxon>Bacillati</taxon>
        <taxon>Cyanobacteriota</taxon>
        <taxon>Cyanophyceae</taxon>
        <taxon>Oscillatoriophycideae</taxon>
        <taxon>Chroococcales</taxon>
        <taxon>Aphanothecaceae</taxon>
        <taxon>Gloeothece</taxon>
        <taxon>Gloeothece verrucosa</taxon>
    </lineage>
</organism>
<dbReference type="InterPro" id="IPR036509">
    <property type="entry name" value="Met_Sox_Rdtase_MsrA_sf"/>
</dbReference>
<dbReference type="PANTHER" id="PTHR43774">
    <property type="entry name" value="PEPTIDE METHIONINE SULFOXIDE REDUCTASE"/>
    <property type="match status" value="1"/>
</dbReference>
<dbReference type="EMBL" id="CP002198">
    <property type="protein sequence ID" value="ADN13376.1"/>
    <property type="molecule type" value="Genomic_DNA"/>
</dbReference>
<keyword evidence="2 5" id="KW-0560">Oxidoreductase</keyword>
<keyword evidence="8" id="KW-1185">Reference proteome</keyword>
<dbReference type="GO" id="GO:0033744">
    <property type="term" value="F:L-methionine:thioredoxin-disulfide S-oxidoreductase activity"/>
    <property type="evidence" value="ECO:0007669"/>
    <property type="project" value="RHEA"/>
</dbReference>
<reference evidence="8" key="1">
    <citation type="journal article" date="2011" name="MBio">
        <title>Novel metabolic attributes of the genus Cyanothece, comprising a group of unicellular nitrogen-fixing Cyanobacteria.</title>
        <authorList>
            <person name="Bandyopadhyay A."/>
            <person name="Elvitigala T."/>
            <person name="Welsh E."/>
            <person name="Stockel J."/>
            <person name="Liberton M."/>
            <person name="Min H."/>
            <person name="Sherman L.A."/>
            <person name="Pakrasi H.B."/>
        </authorList>
    </citation>
    <scope>NUCLEOTIDE SEQUENCE [LARGE SCALE GENOMIC DNA]</scope>
    <source>
        <strain evidence="8">PCC 7822</strain>
    </source>
</reference>
<comment type="catalytic activity">
    <reaction evidence="3 5">
        <text>L-methionyl-[protein] + [thioredoxin]-disulfide + H2O = L-methionyl-(S)-S-oxide-[protein] + [thioredoxin]-dithiol</text>
        <dbReference type="Rhea" id="RHEA:14217"/>
        <dbReference type="Rhea" id="RHEA-COMP:10698"/>
        <dbReference type="Rhea" id="RHEA-COMP:10700"/>
        <dbReference type="Rhea" id="RHEA-COMP:12313"/>
        <dbReference type="Rhea" id="RHEA-COMP:12315"/>
        <dbReference type="ChEBI" id="CHEBI:15377"/>
        <dbReference type="ChEBI" id="CHEBI:16044"/>
        <dbReference type="ChEBI" id="CHEBI:29950"/>
        <dbReference type="ChEBI" id="CHEBI:44120"/>
        <dbReference type="ChEBI" id="CHEBI:50058"/>
        <dbReference type="EC" id="1.8.4.11"/>
    </reaction>
</comment>
<dbReference type="eggNOG" id="COG0225">
    <property type="taxonomic scope" value="Bacteria"/>
</dbReference>
<dbReference type="SUPFAM" id="SSF55068">
    <property type="entry name" value="Peptide methionine sulfoxide reductase"/>
    <property type="match status" value="1"/>
</dbReference>
<dbReference type="HAMAP" id="MF_01401">
    <property type="entry name" value="MsrA"/>
    <property type="match status" value="1"/>
</dbReference>
<name>E0UIR7_GLOV7</name>
<accession>E0UIR7</accession>
<dbReference type="GO" id="GO:0008113">
    <property type="term" value="F:peptide-methionine (S)-S-oxide reductase activity"/>
    <property type="evidence" value="ECO:0007669"/>
    <property type="project" value="UniProtKB-UniRule"/>
</dbReference>
<dbReference type="OrthoDB" id="4174719at2"/>
<dbReference type="NCBIfam" id="TIGR00401">
    <property type="entry name" value="msrA"/>
    <property type="match status" value="1"/>
</dbReference>
<evidence type="ECO:0000313" key="7">
    <source>
        <dbReference type="EMBL" id="ADN13376.1"/>
    </source>
</evidence>
<comment type="catalytic activity">
    <reaction evidence="4 5">
        <text>[thioredoxin]-disulfide + L-methionine + H2O = L-methionine (S)-S-oxide + [thioredoxin]-dithiol</text>
        <dbReference type="Rhea" id="RHEA:19993"/>
        <dbReference type="Rhea" id="RHEA-COMP:10698"/>
        <dbReference type="Rhea" id="RHEA-COMP:10700"/>
        <dbReference type="ChEBI" id="CHEBI:15377"/>
        <dbReference type="ChEBI" id="CHEBI:29950"/>
        <dbReference type="ChEBI" id="CHEBI:50058"/>
        <dbReference type="ChEBI" id="CHEBI:57844"/>
        <dbReference type="ChEBI" id="CHEBI:58772"/>
        <dbReference type="EC" id="1.8.4.11"/>
    </reaction>
</comment>
<comment type="function">
    <text evidence="5">Has an important function as a repair enzyme for proteins that have been inactivated by oxidation. Catalyzes the reversible oxidation-reduction of methionine sulfoxide in proteins to methionine.</text>
</comment>
<dbReference type="Proteomes" id="UP000008206">
    <property type="component" value="Chromosome"/>
</dbReference>
<dbReference type="Pfam" id="PF01625">
    <property type="entry name" value="PMSR"/>
    <property type="match status" value="1"/>
</dbReference>
<evidence type="ECO:0000256" key="5">
    <source>
        <dbReference type="HAMAP-Rule" id="MF_01401"/>
    </source>
</evidence>
<evidence type="ECO:0000256" key="4">
    <source>
        <dbReference type="ARBA" id="ARBA00048782"/>
    </source>
</evidence>
<dbReference type="PANTHER" id="PTHR43774:SF1">
    <property type="entry name" value="PEPTIDE METHIONINE SULFOXIDE REDUCTASE MSRA 2"/>
    <property type="match status" value="1"/>
</dbReference>
<dbReference type="AlphaFoldDB" id="E0UIR7"/>
<dbReference type="STRING" id="497965.Cyan7822_1377"/>
<evidence type="ECO:0000313" key="8">
    <source>
        <dbReference type="Proteomes" id="UP000008206"/>
    </source>
</evidence>
<dbReference type="KEGG" id="cyj:Cyan7822_1377"/>
<evidence type="ECO:0000259" key="6">
    <source>
        <dbReference type="Pfam" id="PF01625"/>
    </source>
</evidence>
<protein>
    <recommendedName>
        <fullName evidence="5">Peptide methionine sulfoxide reductase MsrA</fullName>
        <shortName evidence="5">Protein-methionine-S-oxide reductase</shortName>
        <ecNumber evidence="5">1.8.4.11</ecNumber>
    </recommendedName>
    <alternativeName>
        <fullName evidence="5">Peptide-methionine (S)-S-oxide reductase</fullName>
        <shortName evidence="5">Peptide Met(O) reductase</shortName>
    </alternativeName>
</protein>
<dbReference type="InterPro" id="IPR002569">
    <property type="entry name" value="Met_Sox_Rdtase_MsrA_dom"/>
</dbReference>
<comment type="similarity">
    <text evidence="1 5">Belongs to the MsrA Met sulfoxide reductase family.</text>
</comment>
<dbReference type="HOGENOM" id="CLU_031040_10_0_3"/>
<evidence type="ECO:0000256" key="1">
    <source>
        <dbReference type="ARBA" id="ARBA00005591"/>
    </source>
</evidence>
<proteinExistence type="inferred from homology"/>
<gene>
    <name evidence="5" type="primary">msrA</name>
    <name evidence="7" type="ordered locus">Cyan7822_1377</name>
</gene>
<feature type="active site" evidence="5">
    <location>
        <position position="63"/>
    </location>
</feature>
<evidence type="ECO:0000256" key="2">
    <source>
        <dbReference type="ARBA" id="ARBA00023002"/>
    </source>
</evidence>
<sequence>MLVNRFPLSCYLLLGLSIVSLNLVVPIKGASHTTVSAVTPKGSVKMPIAAAPREETAVFAGGCFWGMEAVFEHIKGVSNVVSGFSGDNQATANYEKVSSGNTQHAESVKITYNSSQISYRKLLEIYFLVAHDPTQLNRQGPDIGSQYRSVIFFVNDQQKQMAQAYIAELKGAHIFPKPVVTQLIALKGFYPAEEYHQNFAAHHPNHPYIVRYDLPKLQRLRETFPLLYKK</sequence>
<dbReference type="EC" id="1.8.4.11" evidence="5"/>
<evidence type="ECO:0000256" key="3">
    <source>
        <dbReference type="ARBA" id="ARBA00047806"/>
    </source>
</evidence>
<dbReference type="Gene3D" id="3.30.1060.10">
    <property type="entry name" value="Peptide methionine sulphoxide reductase MsrA"/>
    <property type="match status" value="1"/>
</dbReference>